<gene>
    <name evidence="2" type="ORF">HDA45_006567</name>
</gene>
<accession>A0A841BBZ0</accession>
<sequence>MYAVSVVVHLAIAGSTTAAVATTSLISNGLIAFGMGAAAPVVVKKVAGYALQSLPSAEDSPQRGERGSSDGS</sequence>
<feature type="signal peptide" evidence="1">
    <location>
        <begin position="1"/>
        <end position="18"/>
    </location>
</feature>
<reference evidence="2 3" key="1">
    <citation type="submission" date="2020-08" db="EMBL/GenBank/DDBJ databases">
        <title>Sequencing the genomes of 1000 actinobacteria strains.</title>
        <authorList>
            <person name="Klenk H.-P."/>
        </authorList>
    </citation>
    <scope>NUCLEOTIDE SEQUENCE [LARGE SCALE GENOMIC DNA]</scope>
    <source>
        <strain evidence="2 3">DSM 45272</strain>
    </source>
</reference>
<evidence type="ECO:0000313" key="3">
    <source>
        <dbReference type="Proteomes" id="UP000580861"/>
    </source>
</evidence>
<comment type="caution">
    <text evidence="2">The sequence shown here is derived from an EMBL/GenBank/DDBJ whole genome shotgun (WGS) entry which is preliminary data.</text>
</comment>
<protein>
    <submittedName>
        <fullName evidence="2">Uncharacterized protein</fullName>
    </submittedName>
</protein>
<organism evidence="2 3">
    <name type="scientific">Amycolatopsis umgeniensis</name>
    <dbReference type="NCBI Taxonomy" id="336628"/>
    <lineage>
        <taxon>Bacteria</taxon>
        <taxon>Bacillati</taxon>
        <taxon>Actinomycetota</taxon>
        <taxon>Actinomycetes</taxon>
        <taxon>Pseudonocardiales</taxon>
        <taxon>Pseudonocardiaceae</taxon>
        <taxon>Amycolatopsis</taxon>
    </lineage>
</organism>
<dbReference type="AlphaFoldDB" id="A0A841BBZ0"/>
<name>A0A841BBZ0_9PSEU</name>
<keyword evidence="3" id="KW-1185">Reference proteome</keyword>
<evidence type="ECO:0000256" key="1">
    <source>
        <dbReference type="SAM" id="SignalP"/>
    </source>
</evidence>
<dbReference type="Proteomes" id="UP000580861">
    <property type="component" value="Unassembled WGS sequence"/>
</dbReference>
<dbReference type="EMBL" id="JACHMX010000001">
    <property type="protein sequence ID" value="MBB5856480.1"/>
    <property type="molecule type" value="Genomic_DNA"/>
</dbReference>
<keyword evidence="1" id="KW-0732">Signal</keyword>
<evidence type="ECO:0000313" key="2">
    <source>
        <dbReference type="EMBL" id="MBB5856480.1"/>
    </source>
</evidence>
<proteinExistence type="predicted"/>
<feature type="chain" id="PRO_5038364772" evidence="1">
    <location>
        <begin position="19"/>
        <end position="72"/>
    </location>
</feature>